<name>A0A7X0DD82_9HYPH</name>
<feature type="site" description="Important for activity" evidence="8">
    <location>
        <position position="6"/>
    </location>
</feature>
<dbReference type="PANTHER" id="PTHR43095:SF6">
    <property type="entry name" value="XYLULOSE KINASE"/>
    <property type="match status" value="1"/>
</dbReference>
<gene>
    <name evidence="8 9" type="primary">xylB</name>
    <name evidence="12" type="ORF">HNQ75_002660</name>
</gene>
<dbReference type="NCBIfam" id="TIGR01312">
    <property type="entry name" value="XylB"/>
    <property type="match status" value="1"/>
</dbReference>
<keyword evidence="13" id="KW-1185">Reference proteome</keyword>
<dbReference type="Pfam" id="PF02782">
    <property type="entry name" value="FGGY_C"/>
    <property type="match status" value="1"/>
</dbReference>
<dbReference type="PROSITE" id="PS00933">
    <property type="entry name" value="FGGY_KINASES_1"/>
    <property type="match status" value="1"/>
</dbReference>
<dbReference type="InterPro" id="IPR050406">
    <property type="entry name" value="FGGY_Carb_Kinase"/>
</dbReference>
<evidence type="ECO:0000256" key="5">
    <source>
        <dbReference type="ARBA" id="ARBA00022777"/>
    </source>
</evidence>
<reference evidence="12 13" key="1">
    <citation type="submission" date="2020-08" db="EMBL/GenBank/DDBJ databases">
        <title>Genomic Encyclopedia of Type Strains, Phase IV (KMG-IV): sequencing the most valuable type-strain genomes for metagenomic binning, comparative biology and taxonomic classification.</title>
        <authorList>
            <person name="Goeker M."/>
        </authorList>
    </citation>
    <scope>NUCLEOTIDE SEQUENCE [LARGE SCALE GENOMIC DNA]</scope>
    <source>
        <strain evidence="12 13">DSM 102134</strain>
    </source>
</reference>
<dbReference type="InterPro" id="IPR000577">
    <property type="entry name" value="Carb_kinase_FGGY"/>
</dbReference>
<keyword evidence="7 8" id="KW-0119">Carbohydrate metabolism</keyword>
<feature type="domain" description="Carbohydrate kinase FGGY C-terminal" evidence="11">
    <location>
        <begin position="252"/>
        <end position="437"/>
    </location>
</feature>
<dbReference type="InterPro" id="IPR018485">
    <property type="entry name" value="FGGY_C"/>
</dbReference>
<dbReference type="Proteomes" id="UP000535501">
    <property type="component" value="Unassembled WGS sequence"/>
</dbReference>
<dbReference type="InterPro" id="IPR018484">
    <property type="entry name" value="FGGY_N"/>
</dbReference>
<evidence type="ECO:0000313" key="12">
    <source>
        <dbReference type="EMBL" id="MBB6180678.1"/>
    </source>
</evidence>
<evidence type="ECO:0000259" key="10">
    <source>
        <dbReference type="Pfam" id="PF00370"/>
    </source>
</evidence>
<dbReference type="GO" id="GO:0004856">
    <property type="term" value="F:D-xylulokinase activity"/>
    <property type="evidence" value="ECO:0007669"/>
    <property type="project" value="UniProtKB-UniRule"/>
</dbReference>
<feature type="active site" description="Proton acceptor" evidence="8">
    <location>
        <position position="235"/>
    </location>
</feature>
<comment type="function">
    <text evidence="8">Catalyzes the phosphorylation of D-xylulose to D-xylulose 5-phosphate.</text>
</comment>
<evidence type="ECO:0000256" key="3">
    <source>
        <dbReference type="ARBA" id="ARBA00022679"/>
    </source>
</evidence>
<keyword evidence="3 8" id="KW-0808">Transferase</keyword>
<dbReference type="SUPFAM" id="SSF53067">
    <property type="entry name" value="Actin-like ATPase domain"/>
    <property type="match status" value="2"/>
</dbReference>
<dbReference type="RefSeq" id="WP_077549756.1">
    <property type="nucleotide sequence ID" value="NZ_JACHEJ010000006.1"/>
</dbReference>
<dbReference type="InterPro" id="IPR006000">
    <property type="entry name" value="Xylulokinase"/>
</dbReference>
<dbReference type="AlphaFoldDB" id="A0A7X0DD82"/>
<keyword evidence="6 8" id="KW-0067">ATP-binding</keyword>
<dbReference type="CDD" id="cd07808">
    <property type="entry name" value="ASKHA_NBD_FGGY_EcXK-like"/>
    <property type="match status" value="1"/>
</dbReference>
<evidence type="ECO:0000256" key="6">
    <source>
        <dbReference type="ARBA" id="ARBA00022840"/>
    </source>
</evidence>
<dbReference type="GO" id="GO:0005998">
    <property type="term" value="P:xylulose catabolic process"/>
    <property type="evidence" value="ECO:0007669"/>
    <property type="project" value="UniProtKB-UniRule"/>
</dbReference>
<evidence type="ECO:0000256" key="2">
    <source>
        <dbReference type="ARBA" id="ARBA00022629"/>
    </source>
</evidence>
<keyword evidence="5 8" id="KW-0418">Kinase</keyword>
<protein>
    <recommendedName>
        <fullName evidence="8 9">Xylulose kinase</fullName>
        <shortName evidence="8 9">Xylulokinase</shortName>
        <ecNumber evidence="8 9">2.7.1.17</ecNumber>
    </recommendedName>
</protein>
<dbReference type="HAMAP" id="MF_02220">
    <property type="entry name" value="XylB"/>
    <property type="match status" value="1"/>
</dbReference>
<dbReference type="EC" id="2.7.1.17" evidence="8 9"/>
<comment type="caution">
    <text evidence="12">The sequence shown here is derived from an EMBL/GenBank/DDBJ whole genome shotgun (WGS) entry which is preliminary data.</text>
</comment>
<dbReference type="GO" id="GO:0042732">
    <property type="term" value="P:D-xylose metabolic process"/>
    <property type="evidence" value="ECO:0007669"/>
    <property type="project" value="UniProtKB-KW"/>
</dbReference>
<dbReference type="InterPro" id="IPR018483">
    <property type="entry name" value="Carb_kinase_FGGY_CS"/>
</dbReference>
<comment type="similarity">
    <text evidence="1 8 9">Belongs to the FGGY kinase family.</text>
</comment>
<accession>A0A7X0DD82</accession>
<sequence>MYLGLDLGTSGVKAMLIDGDQRIIGSASGALDVSRPHPGWSEQDPAHWIRATEEAVAALKADFPRELAAVKGIGLSGQMHGATLLDGQDRVLRPCILWNDTRSYEEAAKLDADPRFRRVTGNIVFPGFTAPKLAWVKNNEPETFAKVAKVLLPKDYLRLWLTGEHISEMSDSAGTSWLDTGARKWSAELLAATDLSEDHMPSLVEGTEPGGSLRGELALQWGMGHGVVVAGGAGDNAASACGMGTVAEGQAFVSLGTSGVLFAANGSYLPKPESAVHAFCHALPNTWHQMGVILSATDALNWHSHVTGKSAAALTSELGETLKAPTGVTFLPYLSGERTPHNDAQIRGAFIGLGHESERAVLTQAVIEGVTFAIRDNLEALKSAGTSISRVTAIGGGSRSRYWLASIATSLGVAVDIPADGDFGAAFGAARLGLIAATGADPIAVCQPPKTAETVDPVSSLTQAYEAAYARYRAAYPAIRSLTH</sequence>
<evidence type="ECO:0000313" key="13">
    <source>
        <dbReference type="Proteomes" id="UP000535501"/>
    </source>
</evidence>
<feature type="binding site" evidence="8">
    <location>
        <begin position="79"/>
        <end position="80"/>
    </location>
    <ligand>
        <name>substrate</name>
    </ligand>
</feature>
<dbReference type="Pfam" id="PF00370">
    <property type="entry name" value="FGGY_N"/>
    <property type="match status" value="1"/>
</dbReference>
<dbReference type="PIRSF" id="PIRSF000538">
    <property type="entry name" value="GlpK"/>
    <property type="match status" value="1"/>
</dbReference>
<evidence type="ECO:0000256" key="7">
    <source>
        <dbReference type="ARBA" id="ARBA00023277"/>
    </source>
</evidence>
<dbReference type="InterPro" id="IPR043129">
    <property type="entry name" value="ATPase_NBD"/>
</dbReference>
<evidence type="ECO:0000256" key="8">
    <source>
        <dbReference type="HAMAP-Rule" id="MF_02220"/>
    </source>
</evidence>
<evidence type="ECO:0000256" key="1">
    <source>
        <dbReference type="ARBA" id="ARBA00009156"/>
    </source>
</evidence>
<evidence type="ECO:0000256" key="4">
    <source>
        <dbReference type="ARBA" id="ARBA00022741"/>
    </source>
</evidence>
<evidence type="ECO:0000256" key="9">
    <source>
        <dbReference type="RuleBase" id="RU364073"/>
    </source>
</evidence>
<evidence type="ECO:0000259" key="11">
    <source>
        <dbReference type="Pfam" id="PF02782"/>
    </source>
</evidence>
<dbReference type="PANTHER" id="PTHR43095">
    <property type="entry name" value="SUGAR KINASE"/>
    <property type="match status" value="1"/>
</dbReference>
<dbReference type="EMBL" id="JACHEJ010000006">
    <property type="protein sequence ID" value="MBB6180678.1"/>
    <property type="molecule type" value="Genomic_DNA"/>
</dbReference>
<keyword evidence="4 8" id="KW-0547">Nucleotide-binding</keyword>
<proteinExistence type="inferred from homology"/>
<keyword evidence="2 8" id="KW-0859">Xylose metabolism</keyword>
<comment type="catalytic activity">
    <reaction evidence="8 9">
        <text>D-xylulose + ATP = D-xylulose 5-phosphate + ADP + H(+)</text>
        <dbReference type="Rhea" id="RHEA:10964"/>
        <dbReference type="ChEBI" id="CHEBI:15378"/>
        <dbReference type="ChEBI" id="CHEBI:17140"/>
        <dbReference type="ChEBI" id="CHEBI:30616"/>
        <dbReference type="ChEBI" id="CHEBI:57737"/>
        <dbReference type="ChEBI" id="CHEBI:456216"/>
        <dbReference type="EC" id="2.7.1.17"/>
    </reaction>
</comment>
<feature type="domain" description="Carbohydrate kinase FGGY N-terminal" evidence="10">
    <location>
        <begin position="1"/>
        <end position="242"/>
    </location>
</feature>
<organism evidence="12 13">
    <name type="scientific">Pseudorhizobium flavum</name>
    <dbReference type="NCBI Taxonomy" id="1335061"/>
    <lineage>
        <taxon>Bacteria</taxon>
        <taxon>Pseudomonadati</taxon>
        <taxon>Pseudomonadota</taxon>
        <taxon>Alphaproteobacteria</taxon>
        <taxon>Hyphomicrobiales</taxon>
        <taxon>Rhizobiaceae</taxon>
        <taxon>Rhizobium/Agrobacterium group</taxon>
        <taxon>Pseudorhizobium</taxon>
    </lineage>
</organism>
<dbReference type="Gene3D" id="3.30.420.40">
    <property type="match status" value="2"/>
</dbReference>
<dbReference type="GO" id="GO:0005524">
    <property type="term" value="F:ATP binding"/>
    <property type="evidence" value="ECO:0007669"/>
    <property type="project" value="UniProtKB-UniRule"/>
</dbReference>